<evidence type="ECO:0000256" key="2">
    <source>
        <dbReference type="SAM" id="SignalP"/>
    </source>
</evidence>
<gene>
    <name evidence="3" type="ORF">ACFOM9_14560</name>
</gene>
<evidence type="ECO:0008006" key="5">
    <source>
        <dbReference type="Google" id="ProtNLM"/>
    </source>
</evidence>
<feature type="chain" id="PRO_5046595103" description="DUF423 domain-containing protein" evidence="2">
    <location>
        <begin position="21"/>
        <end position="135"/>
    </location>
</feature>
<dbReference type="EMBL" id="JBHRYF010000014">
    <property type="protein sequence ID" value="MFC3661282.1"/>
    <property type="molecule type" value="Genomic_DNA"/>
</dbReference>
<evidence type="ECO:0000313" key="3">
    <source>
        <dbReference type="EMBL" id="MFC3661282.1"/>
    </source>
</evidence>
<evidence type="ECO:0000313" key="4">
    <source>
        <dbReference type="Proteomes" id="UP001595724"/>
    </source>
</evidence>
<protein>
    <recommendedName>
        <fullName evidence="5">DUF423 domain-containing protein</fullName>
    </recommendedName>
</protein>
<dbReference type="RefSeq" id="WP_386712415.1">
    <property type="nucleotide sequence ID" value="NZ_JBHRYF010000014.1"/>
</dbReference>
<reference evidence="4" key="1">
    <citation type="journal article" date="2019" name="Int. J. Syst. Evol. Microbiol.">
        <title>The Global Catalogue of Microorganisms (GCM) 10K type strain sequencing project: providing services to taxonomists for standard genome sequencing and annotation.</title>
        <authorList>
            <consortium name="The Broad Institute Genomics Platform"/>
            <consortium name="The Broad Institute Genome Sequencing Center for Infectious Disease"/>
            <person name="Wu L."/>
            <person name="Ma J."/>
        </authorList>
    </citation>
    <scope>NUCLEOTIDE SEQUENCE [LARGE SCALE GENOMIC DNA]</scope>
    <source>
        <strain evidence="4">KCTC 42211</strain>
    </source>
</reference>
<feature type="transmembrane region" description="Helical" evidence="1">
    <location>
        <begin position="52"/>
        <end position="78"/>
    </location>
</feature>
<keyword evidence="4" id="KW-1185">Reference proteome</keyword>
<accession>A0ABV7UYA1</accession>
<feature type="transmembrane region" description="Helical" evidence="1">
    <location>
        <begin position="85"/>
        <end position="103"/>
    </location>
</feature>
<name>A0ABV7UYA1_9GAMM</name>
<feature type="transmembrane region" description="Helical" evidence="1">
    <location>
        <begin position="109"/>
        <end position="130"/>
    </location>
</feature>
<comment type="caution">
    <text evidence="3">The sequence shown here is derived from an EMBL/GenBank/DDBJ whole genome shotgun (WGS) entry which is preliminary data.</text>
</comment>
<keyword evidence="1" id="KW-0812">Transmembrane</keyword>
<proteinExistence type="predicted"/>
<sequence length="135" mass="13370">MVRTMLGIALGAIAATAALAGSGHAALALHPLPAGNAMRSLRDAAAWLENAPAGAMACVVAGFGLAALLGAGCAAFVARPHRGGAALAIGAPMTVLVIVAAALVPQPDWMPVVAMLLPIPLALCAWRLAIPRAEL</sequence>
<keyword evidence="1" id="KW-0472">Membrane</keyword>
<evidence type="ECO:0000256" key="1">
    <source>
        <dbReference type="SAM" id="Phobius"/>
    </source>
</evidence>
<feature type="signal peptide" evidence="2">
    <location>
        <begin position="1"/>
        <end position="20"/>
    </location>
</feature>
<keyword evidence="1" id="KW-1133">Transmembrane helix</keyword>
<keyword evidence="2" id="KW-0732">Signal</keyword>
<dbReference type="Proteomes" id="UP001595724">
    <property type="component" value="Unassembled WGS sequence"/>
</dbReference>
<organism evidence="3 4">
    <name type="scientific">Luteimonas notoginsengisoli</name>
    <dbReference type="NCBI Taxonomy" id="1578200"/>
    <lineage>
        <taxon>Bacteria</taxon>
        <taxon>Pseudomonadati</taxon>
        <taxon>Pseudomonadota</taxon>
        <taxon>Gammaproteobacteria</taxon>
        <taxon>Lysobacterales</taxon>
        <taxon>Lysobacteraceae</taxon>
        <taxon>Luteimonas</taxon>
    </lineage>
</organism>